<dbReference type="GO" id="GO:0005783">
    <property type="term" value="C:endoplasmic reticulum"/>
    <property type="evidence" value="ECO:0007669"/>
    <property type="project" value="UniProtKB-SubCell"/>
</dbReference>
<keyword evidence="5" id="KW-0496">Mitochondrion</keyword>
<feature type="compositionally biased region" description="Basic and acidic residues" evidence="7">
    <location>
        <begin position="396"/>
        <end position="407"/>
    </location>
</feature>
<evidence type="ECO:0008006" key="10">
    <source>
        <dbReference type="Google" id="ProtNLM"/>
    </source>
</evidence>
<dbReference type="Proteomes" id="UP001633002">
    <property type="component" value="Unassembled WGS sequence"/>
</dbReference>
<dbReference type="AlphaFoldDB" id="A0ABD3HAE5"/>
<evidence type="ECO:0000256" key="4">
    <source>
        <dbReference type="ARBA" id="ARBA00022824"/>
    </source>
</evidence>
<dbReference type="InterPro" id="IPR052374">
    <property type="entry name" value="SERAC1"/>
</dbReference>
<organism evidence="8 9">
    <name type="scientific">Riccia sorocarpa</name>
    <dbReference type="NCBI Taxonomy" id="122646"/>
    <lineage>
        <taxon>Eukaryota</taxon>
        <taxon>Viridiplantae</taxon>
        <taxon>Streptophyta</taxon>
        <taxon>Embryophyta</taxon>
        <taxon>Marchantiophyta</taxon>
        <taxon>Marchantiopsida</taxon>
        <taxon>Marchantiidae</taxon>
        <taxon>Marchantiales</taxon>
        <taxon>Ricciaceae</taxon>
        <taxon>Riccia</taxon>
    </lineage>
</organism>
<dbReference type="InterPro" id="IPR029058">
    <property type="entry name" value="AB_hydrolase_fold"/>
</dbReference>
<evidence type="ECO:0000313" key="9">
    <source>
        <dbReference type="Proteomes" id="UP001633002"/>
    </source>
</evidence>
<feature type="compositionally biased region" description="Polar residues" evidence="7">
    <location>
        <begin position="346"/>
        <end position="367"/>
    </location>
</feature>
<comment type="subcellular location">
    <subcellularLocation>
        <location evidence="2">Endoplasmic reticulum</location>
    </subcellularLocation>
    <subcellularLocation>
        <location evidence="3">Membrane</location>
    </subcellularLocation>
    <subcellularLocation>
        <location evidence="1">Mitochondrion</location>
    </subcellularLocation>
</comment>
<evidence type="ECO:0000256" key="1">
    <source>
        <dbReference type="ARBA" id="ARBA00004173"/>
    </source>
</evidence>
<gene>
    <name evidence="8" type="ORF">R1sor_014794</name>
</gene>
<evidence type="ECO:0000256" key="3">
    <source>
        <dbReference type="ARBA" id="ARBA00004370"/>
    </source>
</evidence>
<sequence>MSTSDSAQDLAIRNQLAEFKKVGDYVYSLKWEDKPEAVIVFFHGLVSTEVDQSESEVEQAFWSTWTERNSSKCWPITMLPTYLKEEKKVEDYRIRILAMSYESRVKVPDVAEEGTDNYLLAEAFTLDLVTDEKSLCRNKTDNKDIPIILVGHDMGGILIKNFILKLEHEAALEPEGSENHRKLKSFLENLKAVIFYATPHSGSQAIMDRAKSIKEDTDSLLLQLMRVLGSASSRIKLTSPAIGTAKRWACSGPDSKPAPSGGVTKPIRSVLRRLCHRGFKNVMVVEEGSARHDIDSCNYYSVPRADHFQVCQPEGTWSKSLKAVGDKVHEEISKCRQVVQEKPRNSNKIPQNTSLPSKEGNVTSQAGSSAGVSFVNYTINLNVPAETFSQKPGKLQTEDKSLGDTVK</sequence>
<dbReference type="EMBL" id="JBJQOH010000004">
    <property type="protein sequence ID" value="KAL3688485.1"/>
    <property type="molecule type" value="Genomic_DNA"/>
</dbReference>
<keyword evidence="9" id="KW-1185">Reference proteome</keyword>
<protein>
    <recommendedName>
        <fullName evidence="10">DUF676 domain-containing protein</fullName>
    </recommendedName>
</protein>
<dbReference type="PANTHER" id="PTHR48182">
    <property type="entry name" value="PROTEIN SERAC1"/>
    <property type="match status" value="1"/>
</dbReference>
<evidence type="ECO:0000256" key="2">
    <source>
        <dbReference type="ARBA" id="ARBA00004240"/>
    </source>
</evidence>
<evidence type="ECO:0000256" key="5">
    <source>
        <dbReference type="ARBA" id="ARBA00023128"/>
    </source>
</evidence>
<dbReference type="Gene3D" id="3.40.50.1820">
    <property type="entry name" value="alpha/beta hydrolase"/>
    <property type="match status" value="1"/>
</dbReference>
<proteinExistence type="predicted"/>
<dbReference type="SUPFAM" id="SSF53474">
    <property type="entry name" value="alpha/beta-Hydrolases"/>
    <property type="match status" value="1"/>
</dbReference>
<comment type="caution">
    <text evidence="8">The sequence shown here is derived from an EMBL/GenBank/DDBJ whole genome shotgun (WGS) entry which is preliminary data.</text>
</comment>
<reference evidence="8 9" key="1">
    <citation type="submission" date="2024-09" db="EMBL/GenBank/DDBJ databases">
        <title>Chromosome-scale assembly of Riccia sorocarpa.</title>
        <authorList>
            <person name="Paukszto L."/>
        </authorList>
    </citation>
    <scope>NUCLEOTIDE SEQUENCE [LARGE SCALE GENOMIC DNA]</scope>
    <source>
        <strain evidence="8">LP-2024</strain>
        <tissue evidence="8">Aerial parts of the thallus</tissue>
    </source>
</reference>
<feature type="region of interest" description="Disordered" evidence="7">
    <location>
        <begin position="386"/>
        <end position="407"/>
    </location>
</feature>
<feature type="region of interest" description="Disordered" evidence="7">
    <location>
        <begin position="337"/>
        <end position="367"/>
    </location>
</feature>
<accession>A0ABD3HAE5</accession>
<evidence type="ECO:0000313" key="8">
    <source>
        <dbReference type="EMBL" id="KAL3688485.1"/>
    </source>
</evidence>
<dbReference type="PANTHER" id="PTHR48182:SF2">
    <property type="entry name" value="PROTEIN SERAC1"/>
    <property type="match status" value="1"/>
</dbReference>
<keyword evidence="4" id="KW-0256">Endoplasmic reticulum</keyword>
<dbReference type="GO" id="GO:0005739">
    <property type="term" value="C:mitochondrion"/>
    <property type="evidence" value="ECO:0007669"/>
    <property type="project" value="UniProtKB-SubCell"/>
</dbReference>
<keyword evidence="6" id="KW-0472">Membrane</keyword>
<evidence type="ECO:0000256" key="6">
    <source>
        <dbReference type="ARBA" id="ARBA00023136"/>
    </source>
</evidence>
<name>A0ABD3HAE5_9MARC</name>
<evidence type="ECO:0000256" key="7">
    <source>
        <dbReference type="SAM" id="MobiDB-lite"/>
    </source>
</evidence>
<dbReference type="GO" id="GO:0016020">
    <property type="term" value="C:membrane"/>
    <property type="evidence" value="ECO:0007669"/>
    <property type="project" value="UniProtKB-SubCell"/>
</dbReference>